<evidence type="ECO:0000313" key="2">
    <source>
        <dbReference type="EMBL" id="MPM06217.1"/>
    </source>
</evidence>
<organism evidence="2">
    <name type="scientific">bioreactor metagenome</name>
    <dbReference type="NCBI Taxonomy" id="1076179"/>
    <lineage>
        <taxon>unclassified sequences</taxon>
        <taxon>metagenomes</taxon>
        <taxon>ecological metagenomes</taxon>
    </lineage>
</organism>
<dbReference type="EC" id="3.1.3.48" evidence="2"/>
<dbReference type="InterPro" id="IPR016667">
    <property type="entry name" value="Caps_polysacc_synth_CpsB/CapC"/>
</dbReference>
<dbReference type="SUPFAM" id="SSF89550">
    <property type="entry name" value="PHP domain-like"/>
    <property type="match status" value="1"/>
</dbReference>
<sequence length="257" mass="29737">MVDLHSHLIYGIDDGSKSREMTLNMLRQAVLGGTTKLVLTPHYMPGYFEVPLEEVKEKAEVVRSLAKEENLNIDIYCGQEVYYTSNILENYNNGYIGTINNSRYMLIEFNMRDFSSKEAIENIYELQLKGIVPVIAHPERYRKFIKNPSLINEFIREGFLFQLNLGSITGEFGKEVQKNAETYMKNKIYSFIGSDAHRDTKRNPNMEDGVQAIRKLDKNYFNYLLDSGENLLINKEVKYKGNLIKEKKGLFGIFNKV</sequence>
<dbReference type="PIRSF" id="PIRSF016557">
    <property type="entry name" value="Caps_synth_CpsB"/>
    <property type="match status" value="1"/>
</dbReference>
<dbReference type="InterPro" id="IPR016195">
    <property type="entry name" value="Pol/histidinol_Pase-like"/>
</dbReference>
<dbReference type="GO" id="GO:0030145">
    <property type="term" value="F:manganese ion binding"/>
    <property type="evidence" value="ECO:0007669"/>
    <property type="project" value="InterPro"/>
</dbReference>
<dbReference type="PANTHER" id="PTHR39181:SF1">
    <property type="entry name" value="TYROSINE-PROTEIN PHOSPHATASE YWQE"/>
    <property type="match status" value="1"/>
</dbReference>
<dbReference type="PANTHER" id="PTHR39181">
    <property type="entry name" value="TYROSINE-PROTEIN PHOSPHATASE YWQE"/>
    <property type="match status" value="1"/>
</dbReference>
<proteinExistence type="predicted"/>
<name>A0A644WRC0_9ZZZZ</name>
<dbReference type="AlphaFoldDB" id="A0A644WRC0"/>
<accession>A0A644WRC0</accession>
<reference evidence="2" key="1">
    <citation type="submission" date="2019-08" db="EMBL/GenBank/DDBJ databases">
        <authorList>
            <person name="Kucharzyk K."/>
            <person name="Murdoch R.W."/>
            <person name="Higgins S."/>
            <person name="Loffler F."/>
        </authorList>
    </citation>
    <scope>NUCLEOTIDE SEQUENCE</scope>
</reference>
<dbReference type="EMBL" id="VSSQ01001209">
    <property type="protein sequence ID" value="MPM06217.1"/>
    <property type="molecule type" value="Genomic_DNA"/>
</dbReference>
<protein>
    <submittedName>
        <fullName evidence="2">Tyrosine-protein phosphatase YwqE</fullName>
        <ecNumber evidence="2">3.1.3.48</ecNumber>
    </submittedName>
</protein>
<evidence type="ECO:0000256" key="1">
    <source>
        <dbReference type="ARBA" id="ARBA00022801"/>
    </source>
</evidence>
<dbReference type="Gene3D" id="3.20.20.140">
    <property type="entry name" value="Metal-dependent hydrolases"/>
    <property type="match status" value="1"/>
</dbReference>
<dbReference type="GO" id="GO:0004725">
    <property type="term" value="F:protein tyrosine phosphatase activity"/>
    <property type="evidence" value="ECO:0007669"/>
    <property type="project" value="UniProtKB-EC"/>
</dbReference>
<dbReference type="Pfam" id="PF19567">
    <property type="entry name" value="CpsB_CapC"/>
    <property type="match status" value="1"/>
</dbReference>
<gene>
    <name evidence="2" type="primary">ywqE_2</name>
    <name evidence="2" type="ORF">SDC9_52513</name>
</gene>
<comment type="caution">
    <text evidence="2">The sequence shown here is derived from an EMBL/GenBank/DDBJ whole genome shotgun (WGS) entry which is preliminary data.</text>
</comment>
<keyword evidence="1 2" id="KW-0378">Hydrolase</keyword>